<evidence type="ECO:0000313" key="2">
    <source>
        <dbReference type="Proteomes" id="UP000190637"/>
    </source>
</evidence>
<dbReference type="RefSeq" id="WP_078759789.1">
    <property type="nucleotide sequence ID" value="NZ_FUWS01000001.1"/>
</dbReference>
<dbReference type="EMBL" id="FUWS01000001">
    <property type="protein sequence ID" value="SJZ41795.1"/>
    <property type="molecule type" value="Genomic_DNA"/>
</dbReference>
<protein>
    <submittedName>
        <fullName evidence="1">Uncharacterized protein</fullName>
    </submittedName>
</protein>
<dbReference type="AlphaFoldDB" id="A0A1T4KHE3"/>
<proteinExistence type="predicted"/>
<evidence type="ECO:0000313" key="1">
    <source>
        <dbReference type="EMBL" id="SJZ41795.1"/>
    </source>
</evidence>
<reference evidence="1 2" key="1">
    <citation type="submission" date="2017-02" db="EMBL/GenBank/DDBJ databases">
        <authorList>
            <person name="Peterson S.W."/>
        </authorList>
    </citation>
    <scope>NUCLEOTIDE SEQUENCE [LARGE SCALE GENOMIC DNA]</scope>
    <source>
        <strain evidence="1 2">DSM 45154</strain>
    </source>
</reference>
<accession>A0A1T4KHE3</accession>
<sequence>MSVPPAALAELTATDPSGVAEALDLITGVDGALEHGLGRPDPAHARALADLAGAMSATPLGAVVGEAVETIASGSIADTQTAALAGGRGALVGAVHDALLAALDGATGRARDEAPAPQEPAADGAADERFGGVRSWLTELAINGWRGVDGELASGADQAIETLLADPALRRPAVLLDGLAAELRACAPTATMEGLPTRRWADLWARALVLTQRGALPGPGATAEPVTGRLLPLGVDVHEHATAVQAQVHAVLEPADGGPARLVRTAVSAAKVDVIVGPAVWGLLADHPVLLGALAEQCSLEVADMPLTAGGDLLWDDALAGKGEPADPFVTARVALPAAVAPAVPPLERHPTRIAEPVLLEGYKKAETPRGPAFDLGDTVLPVATDRLPACGPLTDKLVASSSACIGLMRWDAGGWSVQPLAVQAKVKRVLTGVHTGDWALGPTDPKVAKAEARYDALGVLRERAGRLLRR</sequence>
<gene>
    <name evidence="1" type="ORF">SAMN02745673_00379</name>
</gene>
<dbReference type="OrthoDB" id="501927at2"/>
<name>A0A1T4KHE3_9ACTN</name>
<organism evidence="1 2">
    <name type="scientific">Marinactinospora thermotolerans DSM 45154</name>
    <dbReference type="NCBI Taxonomy" id="1122192"/>
    <lineage>
        <taxon>Bacteria</taxon>
        <taxon>Bacillati</taxon>
        <taxon>Actinomycetota</taxon>
        <taxon>Actinomycetes</taxon>
        <taxon>Streptosporangiales</taxon>
        <taxon>Nocardiopsidaceae</taxon>
        <taxon>Marinactinospora</taxon>
    </lineage>
</organism>
<keyword evidence="2" id="KW-1185">Reference proteome</keyword>
<dbReference type="Proteomes" id="UP000190637">
    <property type="component" value="Unassembled WGS sequence"/>
</dbReference>
<dbReference type="STRING" id="1122192.SAMN02745673_00379"/>